<dbReference type="AlphaFoldDB" id="A0A1I3DQG9"/>
<evidence type="ECO:0000313" key="3">
    <source>
        <dbReference type="Proteomes" id="UP000198649"/>
    </source>
</evidence>
<dbReference type="Proteomes" id="UP000198649">
    <property type="component" value="Unassembled WGS sequence"/>
</dbReference>
<gene>
    <name evidence="2" type="ORF">SAMN05216561_10335</name>
</gene>
<protein>
    <submittedName>
        <fullName evidence="2">Putative Holin-X, holin superfamily III</fullName>
    </submittedName>
</protein>
<sequence length="138" mass="14697">MTQPPIGLDPGGPDQRSLGQIVSDVTQDLTTLIRQEMDLAKTEMKQEVVKAGKGAGLLGGAGLAGWFLLLFLSLTLMFALDEAMPIWAAALIVTAVWGIAAAALALMGKKAIQEANPQLPETQQTLKEDVQWARAQKS</sequence>
<dbReference type="EMBL" id="FOQG01000003">
    <property type="protein sequence ID" value="SFH88913.1"/>
    <property type="molecule type" value="Genomic_DNA"/>
</dbReference>
<dbReference type="InterPro" id="IPR009937">
    <property type="entry name" value="Phage_holin_3_6"/>
</dbReference>
<evidence type="ECO:0000313" key="2">
    <source>
        <dbReference type="EMBL" id="SFH88913.1"/>
    </source>
</evidence>
<reference evidence="2 3" key="1">
    <citation type="submission" date="2016-10" db="EMBL/GenBank/DDBJ databases">
        <authorList>
            <person name="de Groot N.N."/>
        </authorList>
    </citation>
    <scope>NUCLEOTIDE SEQUENCE [LARGE SCALE GENOMIC DNA]</scope>
    <source>
        <strain evidence="2 3">CGMCC 1.11156</strain>
    </source>
</reference>
<keyword evidence="1" id="KW-1133">Transmembrane helix</keyword>
<name>A0A1I3DQG9_9ACTN</name>
<dbReference type="STRING" id="1005945.SAMN05216561_10335"/>
<feature type="transmembrane region" description="Helical" evidence="1">
    <location>
        <begin position="54"/>
        <end position="80"/>
    </location>
</feature>
<proteinExistence type="predicted"/>
<keyword evidence="1" id="KW-0472">Membrane</keyword>
<feature type="transmembrane region" description="Helical" evidence="1">
    <location>
        <begin position="86"/>
        <end position="107"/>
    </location>
</feature>
<keyword evidence="3" id="KW-1185">Reference proteome</keyword>
<keyword evidence="1" id="KW-0812">Transmembrane</keyword>
<organism evidence="2 3">
    <name type="scientific">Nocardioides psychrotolerans</name>
    <dbReference type="NCBI Taxonomy" id="1005945"/>
    <lineage>
        <taxon>Bacteria</taxon>
        <taxon>Bacillati</taxon>
        <taxon>Actinomycetota</taxon>
        <taxon>Actinomycetes</taxon>
        <taxon>Propionibacteriales</taxon>
        <taxon>Nocardioidaceae</taxon>
        <taxon>Nocardioides</taxon>
    </lineage>
</organism>
<dbReference type="Pfam" id="PF07332">
    <property type="entry name" value="Phage_holin_3_6"/>
    <property type="match status" value="1"/>
</dbReference>
<dbReference type="OrthoDB" id="3216929at2"/>
<accession>A0A1I3DQG9</accession>
<evidence type="ECO:0000256" key="1">
    <source>
        <dbReference type="SAM" id="Phobius"/>
    </source>
</evidence>